<dbReference type="OrthoDB" id="9780606at2"/>
<keyword evidence="3" id="KW-1185">Reference proteome</keyword>
<dbReference type="Proteomes" id="UP000004318">
    <property type="component" value="Unassembled WGS sequence"/>
</dbReference>
<reference evidence="2 3" key="1">
    <citation type="journal article" date="2010" name="J. Bacteriol.">
        <title>Genome sequences of Oceanicola granulosus HTCC2516(T) and Oceanicola batsensis HTCC2597(TDelta).</title>
        <authorList>
            <person name="Thrash J.C."/>
            <person name="Cho J.C."/>
            <person name="Vergin K.L."/>
            <person name="Giovannoni S.J."/>
        </authorList>
    </citation>
    <scope>NUCLEOTIDE SEQUENCE [LARGE SCALE GENOMIC DNA]</scope>
    <source>
        <strain evidence="3">ATCC BAA-863 / DSM 15984 / KCTC 12145 / HTCC2597</strain>
    </source>
</reference>
<feature type="domain" description="PD-(D/E)XK endonuclease-like" evidence="1">
    <location>
        <begin position="708"/>
        <end position="909"/>
    </location>
</feature>
<comment type="caution">
    <text evidence="2">The sequence shown here is derived from an EMBL/GenBank/DDBJ whole genome shotgun (WGS) entry which is preliminary data.</text>
</comment>
<dbReference type="eggNOG" id="COG2887">
    <property type="taxonomic scope" value="Bacteria"/>
</dbReference>
<dbReference type="InterPro" id="IPR011604">
    <property type="entry name" value="PDDEXK-like_dom_sf"/>
</dbReference>
<accession>A3TXV8</accession>
<dbReference type="InterPro" id="IPR027417">
    <property type="entry name" value="P-loop_NTPase"/>
</dbReference>
<dbReference type="RefSeq" id="WP_009806748.1">
    <property type="nucleotide sequence ID" value="NZ_CH724131.1"/>
</dbReference>
<dbReference type="Gene3D" id="3.90.320.10">
    <property type="match status" value="1"/>
</dbReference>
<evidence type="ECO:0000313" key="2">
    <source>
        <dbReference type="EMBL" id="EAQ02992.1"/>
    </source>
</evidence>
<dbReference type="InterPro" id="IPR038726">
    <property type="entry name" value="PDDEXK_AddAB-type"/>
</dbReference>
<dbReference type="InterPro" id="IPR014153">
    <property type="entry name" value="Ds_break_AddB"/>
</dbReference>
<dbReference type="eggNOG" id="COG3893">
    <property type="taxonomic scope" value="Bacteria"/>
</dbReference>
<proteinExistence type="predicted"/>
<sequence length="976" mass="106875">MFEPSDKPRLFGLPPGADFPRHLVEGLLERTDGLPPEALGRVTLIVNTRRMARRIRTLFDAGPARLLPRIRLVTDLGDNMELAHIAPPVSPLRRRLELVPLVRALIDREPDLAPRAALYDLADSLAGVFEEMRGEAVSFEAIRALDVSAHSDHWARALKFLTIVEQVEDEGALPDPAARMRLVADHLTDLWRAAPPQDPVIVAGSTGSRGATNVLMQAVARLPQGAVVLPGFDFDLPPAVWDNNLDDSLTGEDHPQFRYRRLMRSLDRRPGDVRLWRESEQNDDRNRLVSLALRPAPVTDQWLAEGPTLTGLDRAMETVTLIEAPSGRDEAQAIALRLRKAAEDGQNSALITPDRLLSRQVTAALGRWDILPDDSAGEPLHLTPPGRFLRQVAELSHATHGAAGLLALLKHPLCHTGSDRGPHLRLTRGLETELRRNGPPFPDGDTIRRFAAKQDSEIADAWAEWVADQAFGPAQDALPRLSDRIAALVARAEALSRGCGAGGAGTLWAGNAGQDVRAKLDELAGAADAAGEIGAEDFTNLLTSILRGAEERDSKTPHPHILIWGTRDARVQGADLVILGGLNEGTWPEVPAPDPWLNRAMRAEVGLLLPERRIGLSAHDFQQAIGAPEVWLTRALRGPEAETVASRWLNRLTNLLNGLGPGGRSALEGARARGAHWLGMASQLEQVDPVDPAPRPAPAPPVEARPRRLSVTQIKTLIRDPYAIYAREVLRLRPLDPLMKEPDALQRGTVLHEVMEHFVRAATADPERLSADELLALTRRVLADNVPWAEARLLWLARMTRIAEAVVTGEAGRLAQGRPARFEVPGRATLPGPGFDLTAKADRIDLDPAGNALIYDYKTGQMSSARQQMSFDLQLLLEAAMAERGGFEGIRPRHVLRAAFVGLGSNTDEVDAPLEDLPADQVWARFTTLIERYLDAGQPFTARRAMFKADMPGDYDHLARFGEWDVSTAAERRSVT</sequence>
<protein>
    <recommendedName>
        <fullName evidence="1">PD-(D/E)XK endonuclease-like domain-containing protein</fullName>
    </recommendedName>
</protein>
<name>A3TXV8_PSEBH</name>
<evidence type="ECO:0000313" key="3">
    <source>
        <dbReference type="Proteomes" id="UP000004318"/>
    </source>
</evidence>
<dbReference type="EMBL" id="AAMO01000005">
    <property type="protein sequence ID" value="EAQ02992.1"/>
    <property type="molecule type" value="Genomic_DNA"/>
</dbReference>
<dbReference type="HOGENOM" id="CLU_012377_0_0_5"/>
<dbReference type="NCBIfam" id="TIGR02786">
    <property type="entry name" value="addB_alphas"/>
    <property type="match status" value="1"/>
</dbReference>
<dbReference type="Pfam" id="PF12705">
    <property type="entry name" value="PDDEXK_1"/>
    <property type="match status" value="1"/>
</dbReference>
<evidence type="ECO:0000259" key="1">
    <source>
        <dbReference type="Pfam" id="PF12705"/>
    </source>
</evidence>
<dbReference type="AlphaFoldDB" id="A3TXV8"/>
<dbReference type="STRING" id="252305.OB2597_12648"/>
<dbReference type="SUPFAM" id="SSF52540">
    <property type="entry name" value="P-loop containing nucleoside triphosphate hydrolases"/>
    <property type="match status" value="1"/>
</dbReference>
<gene>
    <name evidence="2" type="ORF">OB2597_12648</name>
</gene>
<organism evidence="2 3">
    <name type="scientific">Pseudooceanicola batsensis (strain ATCC BAA-863 / DSM 15984 / KCTC 12145 / HTCC2597)</name>
    <name type="common">Oceanicola batsensis</name>
    <dbReference type="NCBI Taxonomy" id="252305"/>
    <lineage>
        <taxon>Bacteria</taxon>
        <taxon>Pseudomonadati</taxon>
        <taxon>Pseudomonadota</taxon>
        <taxon>Alphaproteobacteria</taxon>
        <taxon>Rhodobacterales</taxon>
        <taxon>Paracoccaceae</taxon>
        <taxon>Pseudooceanicola</taxon>
    </lineage>
</organism>